<dbReference type="InterPro" id="IPR013108">
    <property type="entry name" value="Amidohydro_3"/>
</dbReference>
<dbReference type="SUPFAM" id="SSF51556">
    <property type="entry name" value="Metallo-dependent hydrolases"/>
    <property type="match status" value="1"/>
</dbReference>
<dbReference type="InterPro" id="IPR011059">
    <property type="entry name" value="Metal-dep_hydrolase_composite"/>
</dbReference>
<organism evidence="2">
    <name type="scientific">uncultured Anaerotruncus sp</name>
    <dbReference type="NCBI Taxonomy" id="905011"/>
    <lineage>
        <taxon>Bacteria</taxon>
        <taxon>Bacillati</taxon>
        <taxon>Bacillota</taxon>
        <taxon>Clostridia</taxon>
        <taxon>Eubacteriales</taxon>
        <taxon>Oscillospiraceae</taxon>
        <taxon>Anaerotruncus</taxon>
        <taxon>environmental samples</taxon>
    </lineage>
</organism>
<dbReference type="NCBIfam" id="NF004636">
    <property type="entry name" value="PRK05985.1"/>
    <property type="match status" value="1"/>
</dbReference>
<dbReference type="Pfam" id="PF07969">
    <property type="entry name" value="Amidohydro_3"/>
    <property type="match status" value="1"/>
</dbReference>
<dbReference type="Gene3D" id="2.30.40.10">
    <property type="entry name" value="Urease, subunit C, domain 1"/>
    <property type="match status" value="1"/>
</dbReference>
<dbReference type="Gene3D" id="3.20.20.140">
    <property type="entry name" value="Metal-dependent hydrolases"/>
    <property type="match status" value="1"/>
</dbReference>
<dbReference type="EC" id="3.5.99.4" evidence="2"/>
<protein>
    <submittedName>
        <fullName evidence="2">N-isopropylammelide isopropyl amidohydrolase</fullName>
        <ecNumber evidence="2">3.5.99.4</ecNumber>
    </submittedName>
</protein>
<evidence type="ECO:0000259" key="1">
    <source>
        <dbReference type="Pfam" id="PF07969"/>
    </source>
</evidence>
<keyword evidence="2" id="KW-0378">Hydrolase</keyword>
<gene>
    <name evidence="2" type="primary">atzC</name>
    <name evidence="2" type="ORF">AULFYP135_00487</name>
</gene>
<dbReference type="PANTHER" id="PTHR32027">
    <property type="entry name" value="CYTOSINE DEAMINASE"/>
    <property type="match status" value="1"/>
</dbReference>
<dbReference type="GO" id="GO:0016814">
    <property type="term" value="F:hydrolase activity, acting on carbon-nitrogen (but not peptide) bonds, in cyclic amidines"/>
    <property type="evidence" value="ECO:0007669"/>
    <property type="project" value="TreeGrafter"/>
</dbReference>
<accession>A0A6N2RKS4</accession>
<feature type="domain" description="Amidohydrolase 3" evidence="1">
    <location>
        <begin position="55"/>
        <end position="365"/>
    </location>
</feature>
<proteinExistence type="predicted"/>
<dbReference type="AlphaFoldDB" id="A0A6N2RKS4"/>
<dbReference type="PANTHER" id="PTHR32027:SF9">
    <property type="entry name" value="BLL3847 PROTEIN"/>
    <property type="match status" value="1"/>
</dbReference>
<dbReference type="InterPro" id="IPR032466">
    <property type="entry name" value="Metal_Hydrolase"/>
</dbReference>
<evidence type="ECO:0000313" key="2">
    <source>
        <dbReference type="EMBL" id="VYS81647.1"/>
    </source>
</evidence>
<dbReference type="InterPro" id="IPR052349">
    <property type="entry name" value="Metallo-hydrolase_Enzymes"/>
</dbReference>
<sequence>MQREYDHSKCPTSRRLLCRPLLRGWTDPAGRPSGFPSCRHRVLYRWGRVSSPSPLCDCHAHLDKTTLGLDWIKNEVKPGLVNLIANEREHRIAWGLDPYRQAVRHIRSSLGYGVLAMRSHIDVDTQHGLSLLEGALAAREEYKDLFHLQLVAFPQSGLVSRPGTYELMDQALAMGADLVGGVDPSALDRDSKGCLDAIFALAQKHGKPVDIHLHEPAELGAYDMEEIIQRTEALGMQGKVAISHAFCLGAPIPGLVPPLLEKLARADITIITCGQPQLATFPHIQELAAAGVKTACGNDNIQDLWSHFGTPDMLQRASLIAMKNLCRNDSELDLVLDLCTRSGAQLLGLESWEPLPGGPADFLLVKGSCPAQCVAQPPVERMVFRRGCLIAKDCRLLDC</sequence>
<dbReference type="CDD" id="cd01293">
    <property type="entry name" value="Bact_CD"/>
    <property type="match status" value="1"/>
</dbReference>
<name>A0A6N2RKS4_9FIRM</name>
<dbReference type="EMBL" id="CACRSL010000003">
    <property type="protein sequence ID" value="VYS81647.1"/>
    <property type="molecule type" value="Genomic_DNA"/>
</dbReference>
<reference evidence="2" key="1">
    <citation type="submission" date="2019-11" db="EMBL/GenBank/DDBJ databases">
        <authorList>
            <person name="Feng L."/>
        </authorList>
    </citation>
    <scope>NUCLEOTIDE SEQUENCE</scope>
    <source>
        <strain evidence="2">AundefinedLFYP135</strain>
    </source>
</reference>